<sequence>MSSSAGLVKPKPRAAATPRVVKDEEEHVSPTDETKKRERNDSEDEGAAVKKSKADDEDEVGAGEKQSDGSIVFDLSAKKQVSVRAWKSAILVDIREYYDSNGERKPGKKGISLTSDQWKAMTKLISDIDVAVKWVQDPDTPAGTYEADTLSDVEANSVAFAISSKRRASVRKFKSMVLVDFREYYDASGTLKPGQKGISLTNEQWTKLKEWADAINAAMKSFK</sequence>
<name>A0A397D1M2_APHAT</name>
<evidence type="ECO:0000256" key="5">
    <source>
        <dbReference type="ARBA" id="ARBA00023163"/>
    </source>
</evidence>
<dbReference type="Proteomes" id="UP000265427">
    <property type="component" value="Unassembled WGS sequence"/>
</dbReference>
<accession>A0A397D1M2</accession>
<dbReference type="InterPro" id="IPR003173">
    <property type="entry name" value="PC4_C"/>
</dbReference>
<evidence type="ECO:0000313" key="10">
    <source>
        <dbReference type="EMBL" id="RHY53140.1"/>
    </source>
</evidence>
<evidence type="ECO:0000259" key="8">
    <source>
        <dbReference type="Pfam" id="PF02229"/>
    </source>
</evidence>
<evidence type="ECO:0000256" key="3">
    <source>
        <dbReference type="ARBA" id="ARBA00023015"/>
    </source>
</evidence>
<keyword evidence="5" id="KW-0804">Transcription</keyword>
<feature type="domain" description="Transcriptional coactivator p15 (PC4) C-terminal" evidence="8">
    <location>
        <begin position="160"/>
        <end position="210"/>
    </location>
</feature>
<dbReference type="GO" id="GO:0005634">
    <property type="term" value="C:nucleus"/>
    <property type="evidence" value="ECO:0007669"/>
    <property type="project" value="UniProtKB-SubCell"/>
</dbReference>
<dbReference type="AlphaFoldDB" id="A0A397D1M2"/>
<protein>
    <recommendedName>
        <fullName evidence="8">Transcriptional coactivator p15 (PC4) C-terminal domain-containing protein</fullName>
    </recommendedName>
</protein>
<keyword evidence="6" id="KW-0539">Nucleus</keyword>
<dbReference type="Pfam" id="PF02229">
    <property type="entry name" value="PC4"/>
    <property type="match status" value="2"/>
</dbReference>
<dbReference type="EMBL" id="QUTB01004645">
    <property type="protein sequence ID" value="RHY60564.1"/>
    <property type="molecule type" value="Genomic_DNA"/>
</dbReference>
<dbReference type="GO" id="GO:0003713">
    <property type="term" value="F:transcription coactivator activity"/>
    <property type="evidence" value="ECO:0007669"/>
    <property type="project" value="InterPro"/>
</dbReference>
<comment type="similarity">
    <text evidence="2">Belongs to the transcriptional coactivator PC4 family.</text>
</comment>
<comment type="subcellular location">
    <subcellularLocation>
        <location evidence="1">Nucleus</location>
    </subcellularLocation>
</comment>
<evidence type="ECO:0000313" key="9">
    <source>
        <dbReference type="EMBL" id="RHY16220.1"/>
    </source>
</evidence>
<dbReference type="GO" id="GO:0003677">
    <property type="term" value="F:DNA binding"/>
    <property type="evidence" value="ECO:0007669"/>
    <property type="project" value="UniProtKB-KW"/>
</dbReference>
<feature type="domain" description="Transcriptional coactivator p15 (PC4) C-terminal" evidence="8">
    <location>
        <begin position="73"/>
        <end position="123"/>
    </location>
</feature>
<evidence type="ECO:0000256" key="4">
    <source>
        <dbReference type="ARBA" id="ARBA00023125"/>
    </source>
</evidence>
<evidence type="ECO:0000313" key="11">
    <source>
        <dbReference type="EMBL" id="RHY60564.1"/>
    </source>
</evidence>
<dbReference type="EMBL" id="QUTC01006251">
    <property type="protein sequence ID" value="RHY53140.1"/>
    <property type="molecule type" value="Genomic_DNA"/>
</dbReference>
<evidence type="ECO:0000256" key="6">
    <source>
        <dbReference type="ARBA" id="ARBA00023242"/>
    </source>
</evidence>
<dbReference type="PANTHER" id="PTHR13215">
    <property type="entry name" value="RNA POLYMERASE II TRANSCRIPTIONAL COACTIVATOR"/>
    <property type="match status" value="1"/>
</dbReference>
<comment type="caution">
    <text evidence="10">The sequence shown here is derived from an EMBL/GenBank/DDBJ whole genome shotgun (WGS) entry which is preliminary data.</text>
</comment>
<dbReference type="Proteomes" id="UP000265716">
    <property type="component" value="Unassembled WGS sequence"/>
</dbReference>
<dbReference type="SUPFAM" id="SSF54447">
    <property type="entry name" value="ssDNA-binding transcriptional regulator domain"/>
    <property type="match status" value="2"/>
</dbReference>
<reference evidence="12 13" key="1">
    <citation type="submission" date="2018-08" db="EMBL/GenBank/DDBJ databases">
        <title>Aphanomyces genome sequencing and annotation.</title>
        <authorList>
            <person name="Minardi D."/>
            <person name="Oidtmann B."/>
            <person name="Van Der Giezen M."/>
            <person name="Studholme D.J."/>
        </authorList>
    </citation>
    <scope>NUCLEOTIDE SEQUENCE [LARGE SCALE GENOMIC DNA]</scope>
    <source>
        <strain evidence="9 12">Kv</strain>
        <strain evidence="10 13">SA</strain>
        <strain evidence="11 14">Si</strain>
    </source>
</reference>
<evidence type="ECO:0000313" key="13">
    <source>
        <dbReference type="Proteomes" id="UP000265716"/>
    </source>
</evidence>
<gene>
    <name evidence="11" type="ORF">DYB34_005015</name>
    <name evidence="9" type="ORF">DYB36_005254</name>
    <name evidence="10" type="ORF">DYB38_004925</name>
</gene>
<feature type="compositionally biased region" description="Basic and acidic residues" evidence="7">
    <location>
        <begin position="20"/>
        <end position="40"/>
    </location>
</feature>
<feature type="region of interest" description="Disordered" evidence="7">
    <location>
        <begin position="1"/>
        <end position="66"/>
    </location>
</feature>
<dbReference type="VEuPathDB" id="FungiDB:H257_01877"/>
<dbReference type="GO" id="GO:0060261">
    <property type="term" value="P:positive regulation of transcription initiation by RNA polymerase II"/>
    <property type="evidence" value="ECO:0007669"/>
    <property type="project" value="InterPro"/>
</dbReference>
<evidence type="ECO:0000256" key="7">
    <source>
        <dbReference type="SAM" id="MobiDB-lite"/>
    </source>
</evidence>
<dbReference type="EMBL" id="QUSZ01004022">
    <property type="protein sequence ID" value="RHY16220.1"/>
    <property type="molecule type" value="Genomic_DNA"/>
</dbReference>
<evidence type="ECO:0000256" key="2">
    <source>
        <dbReference type="ARBA" id="ARBA00009001"/>
    </source>
</evidence>
<evidence type="ECO:0000313" key="12">
    <source>
        <dbReference type="Proteomes" id="UP000265427"/>
    </source>
</evidence>
<dbReference type="Proteomes" id="UP000283543">
    <property type="component" value="Unassembled WGS sequence"/>
</dbReference>
<dbReference type="InterPro" id="IPR009044">
    <property type="entry name" value="ssDNA-bd_transcriptional_reg"/>
</dbReference>
<keyword evidence="4" id="KW-0238">DNA-binding</keyword>
<evidence type="ECO:0000313" key="14">
    <source>
        <dbReference type="Proteomes" id="UP000283543"/>
    </source>
</evidence>
<organism evidence="10 13">
    <name type="scientific">Aphanomyces astaci</name>
    <name type="common">Crayfish plague agent</name>
    <dbReference type="NCBI Taxonomy" id="112090"/>
    <lineage>
        <taxon>Eukaryota</taxon>
        <taxon>Sar</taxon>
        <taxon>Stramenopiles</taxon>
        <taxon>Oomycota</taxon>
        <taxon>Saprolegniomycetes</taxon>
        <taxon>Saprolegniales</taxon>
        <taxon>Verrucalvaceae</taxon>
        <taxon>Aphanomyces</taxon>
    </lineage>
</organism>
<keyword evidence="3" id="KW-0805">Transcription regulation</keyword>
<dbReference type="Gene3D" id="2.30.31.10">
    <property type="entry name" value="Transcriptional Coactivator Pc4, Chain A"/>
    <property type="match status" value="2"/>
</dbReference>
<evidence type="ECO:0000256" key="1">
    <source>
        <dbReference type="ARBA" id="ARBA00004123"/>
    </source>
</evidence>
<proteinExistence type="inferred from homology"/>
<dbReference type="InterPro" id="IPR045125">
    <property type="entry name" value="Sub1/Tcp4-like"/>
</dbReference>